<dbReference type="RefSeq" id="WP_080680740.1">
    <property type="nucleotide sequence ID" value="NZ_CP033367.1"/>
</dbReference>
<gene>
    <name evidence="2" type="ORF">EB235_19805</name>
</gene>
<evidence type="ECO:0000259" key="1">
    <source>
        <dbReference type="Pfam" id="PF14082"/>
    </source>
</evidence>
<feature type="domain" description="Shedu protein SduA C-terminal" evidence="1">
    <location>
        <begin position="293"/>
        <end position="452"/>
    </location>
</feature>
<dbReference type="EMBL" id="CP033367">
    <property type="protein sequence ID" value="QKD03471.1"/>
    <property type="molecule type" value="Genomic_DNA"/>
</dbReference>
<dbReference type="InterPro" id="IPR025359">
    <property type="entry name" value="SduA_C"/>
</dbReference>
<evidence type="ECO:0000313" key="2">
    <source>
        <dbReference type="EMBL" id="QKD03471.1"/>
    </source>
</evidence>
<dbReference type="AlphaFoldDB" id="A0A6M7WWV9"/>
<name>A0A6M7WWV9_RHILI</name>
<accession>A0A6M7WWV9</accession>
<sequence>MSEKPIILKLMPDRADEGLRVAYHPKKVGDYEIELQLKPEALKAAAKANADFEAPTEPIILARYKASTRTLTTYPITTTFGAYFLEPKYLHLETIILEDVDSPGAIKDDDYLYFEELPVGIVREPLAGFGLTYDMRFIAEAAEHQSAVSTLRISNDKGVSRKGDVLTMSYSMFDKFRRDINRTHKRSIDLANRAKREYLDANLNIMLDPDFDLPIGDGTRRPVADILAETLIGKSRSPEAEAKAAARTVKKSVRTLAEKEPGELLELRREIEFVSLEELIEIFGRKLGQTGLQERHWQEFFNANAFILQLAFNLPALAFGDQVAVGGTKFDGSGGKLADYAIRLGLFGNLALIEIKTPKTALLVKRPYRGGVYAPSEELSGAVTQVLDQRHQLQNDINSKKIASKAYDVFTYAVPCIVIAGQSPPTDEEKKSLELYRNNLRDVIVITFDELLAKLKALYEFLAKKPEPMKPEPLRRKPVESSDDLF</sequence>
<organism evidence="2 3">
    <name type="scientific">Mesorhizobium loti R88b</name>
    <dbReference type="NCBI Taxonomy" id="935548"/>
    <lineage>
        <taxon>Bacteria</taxon>
        <taxon>Pseudomonadati</taxon>
        <taxon>Pseudomonadota</taxon>
        <taxon>Alphaproteobacteria</taxon>
        <taxon>Hyphomicrobiales</taxon>
        <taxon>Phyllobacteriaceae</taxon>
        <taxon>Mesorhizobium</taxon>
    </lineage>
</organism>
<protein>
    <submittedName>
        <fullName evidence="2">DUF4263 domain-containing protein</fullName>
    </submittedName>
</protein>
<proteinExistence type="predicted"/>
<reference evidence="2 3" key="1">
    <citation type="submission" date="2018-10" db="EMBL/GenBank/DDBJ databases">
        <authorList>
            <person name="Perry B.J."/>
            <person name="Sullivan J.T."/>
            <person name="Murphy R.J.T."/>
            <person name="Ramsay J.P."/>
            <person name="Ronson C.W."/>
        </authorList>
    </citation>
    <scope>NUCLEOTIDE SEQUENCE [LARGE SCALE GENOMIC DNA]</scope>
    <source>
        <strain evidence="2 3">R88b</strain>
    </source>
</reference>
<evidence type="ECO:0000313" key="3">
    <source>
        <dbReference type="Proteomes" id="UP000503017"/>
    </source>
</evidence>
<dbReference type="Proteomes" id="UP000503017">
    <property type="component" value="Chromosome"/>
</dbReference>
<dbReference type="Pfam" id="PF14082">
    <property type="entry name" value="SduA_C"/>
    <property type="match status" value="1"/>
</dbReference>